<feature type="domain" description="HTH cro/C1-type" evidence="1">
    <location>
        <begin position="13"/>
        <end position="72"/>
    </location>
</feature>
<dbReference type="InterPro" id="IPR001387">
    <property type="entry name" value="Cro/C1-type_HTH"/>
</dbReference>
<proteinExistence type="predicted"/>
<dbReference type="Proteomes" id="UP000198896">
    <property type="component" value="Unassembled WGS sequence"/>
</dbReference>
<reference evidence="2 3" key="1">
    <citation type="submission" date="2016-10" db="EMBL/GenBank/DDBJ databases">
        <authorList>
            <person name="de Groot N.N."/>
        </authorList>
    </citation>
    <scope>NUCLEOTIDE SEQUENCE [LARGE SCALE GENOMIC DNA]</scope>
    <source>
        <strain evidence="2 3">DSM 9236</strain>
    </source>
</reference>
<keyword evidence="3" id="KW-1185">Reference proteome</keyword>
<dbReference type="PANTHER" id="PTHR37301:SF1">
    <property type="entry name" value="DNA-BINDING PROTEIN"/>
    <property type="match status" value="1"/>
</dbReference>
<evidence type="ECO:0000259" key="1">
    <source>
        <dbReference type="Pfam" id="PF13443"/>
    </source>
</evidence>
<protein>
    <submittedName>
        <fullName evidence="2">DNA-binding transcriptional regulator, XRE family</fullName>
    </submittedName>
</protein>
<dbReference type="PANTHER" id="PTHR37301">
    <property type="entry name" value="DNA-BINDING PROTEIN-RELATED"/>
    <property type="match status" value="1"/>
</dbReference>
<evidence type="ECO:0000313" key="3">
    <source>
        <dbReference type="Proteomes" id="UP000198896"/>
    </source>
</evidence>
<evidence type="ECO:0000313" key="2">
    <source>
        <dbReference type="EMBL" id="SFE78489.1"/>
    </source>
</evidence>
<dbReference type="Gene3D" id="1.10.260.40">
    <property type="entry name" value="lambda repressor-like DNA-binding domains"/>
    <property type="match status" value="1"/>
</dbReference>
<dbReference type="AlphaFoldDB" id="A0A1I2DDE9"/>
<dbReference type="SUPFAM" id="SSF47413">
    <property type="entry name" value="lambda repressor-like DNA-binding domains"/>
    <property type="match status" value="1"/>
</dbReference>
<sequence>MNIEGVDDMNYNKLWKLLIDRNLKKKDLREMAGLTTNVMAKMGKGGDVSTNVLRKICEALDCQLYDIVELESDMNR</sequence>
<accession>A0A1I2DDE9</accession>
<dbReference type="STRING" id="1123323.SAMN05216245_11926"/>
<dbReference type="Pfam" id="PF13443">
    <property type="entry name" value="HTH_26"/>
    <property type="match status" value="1"/>
</dbReference>
<organism evidence="2 3">
    <name type="scientific">Succiniclasticum ruminis DSM 9236</name>
    <dbReference type="NCBI Taxonomy" id="1123323"/>
    <lineage>
        <taxon>Bacteria</taxon>
        <taxon>Bacillati</taxon>
        <taxon>Bacillota</taxon>
        <taxon>Negativicutes</taxon>
        <taxon>Acidaminococcales</taxon>
        <taxon>Acidaminococcaceae</taxon>
        <taxon>Succiniclasticum</taxon>
    </lineage>
</organism>
<dbReference type="GO" id="GO:0003677">
    <property type="term" value="F:DNA binding"/>
    <property type="evidence" value="ECO:0007669"/>
    <property type="project" value="UniProtKB-KW"/>
</dbReference>
<dbReference type="EMBL" id="FONL01000019">
    <property type="protein sequence ID" value="SFE78489.1"/>
    <property type="molecule type" value="Genomic_DNA"/>
</dbReference>
<dbReference type="InterPro" id="IPR010982">
    <property type="entry name" value="Lambda_DNA-bd_dom_sf"/>
</dbReference>
<name>A0A1I2DDE9_9FIRM</name>
<gene>
    <name evidence="2" type="ORF">SAMN05216245_11926</name>
</gene>
<keyword evidence="2" id="KW-0238">DNA-binding</keyword>